<feature type="transmembrane region" description="Helical" evidence="1">
    <location>
        <begin position="88"/>
        <end position="108"/>
    </location>
</feature>
<feature type="transmembrane region" description="Helical" evidence="1">
    <location>
        <begin position="128"/>
        <end position="149"/>
    </location>
</feature>
<keyword evidence="3" id="KW-1185">Reference proteome</keyword>
<name>A0ABW5VC25_9FLAO</name>
<accession>A0ABW5VC25</accession>
<keyword evidence="1" id="KW-1133">Transmembrane helix</keyword>
<evidence type="ECO:0000256" key="1">
    <source>
        <dbReference type="SAM" id="Phobius"/>
    </source>
</evidence>
<dbReference type="InterPro" id="IPR009339">
    <property type="entry name" value="DUF998"/>
</dbReference>
<sequence length="206" mass="22612">MTYQPNKIKKWIFWFAVAGVLLFVMATVLGGVFMDGYSHVRQLISESYANGTEYGPLLRWAGYIPSGILITLFAFLAPLVLPKSRLVALGFWGVGIFYGIGTIMVAFFPCDTGCNPEFIDPSISQIVHTVIGGLTYITVPLSLLLVGLGSSSKMRIISLASGVLAYCFVVLLFKDPTGPYIGVYQRVAEACILSWLLFVAFYIKKL</sequence>
<dbReference type="RefSeq" id="WP_251806477.1">
    <property type="nucleotide sequence ID" value="NZ_CP166679.1"/>
</dbReference>
<proteinExistence type="predicted"/>
<reference evidence="3" key="1">
    <citation type="journal article" date="2019" name="Int. J. Syst. Evol. Microbiol.">
        <title>The Global Catalogue of Microorganisms (GCM) 10K type strain sequencing project: providing services to taxonomists for standard genome sequencing and annotation.</title>
        <authorList>
            <consortium name="The Broad Institute Genomics Platform"/>
            <consortium name="The Broad Institute Genome Sequencing Center for Infectious Disease"/>
            <person name="Wu L."/>
            <person name="Ma J."/>
        </authorList>
    </citation>
    <scope>NUCLEOTIDE SEQUENCE [LARGE SCALE GENOMIC DNA]</scope>
    <source>
        <strain evidence="3">KCTC 52924</strain>
    </source>
</reference>
<feature type="transmembrane region" description="Helical" evidence="1">
    <location>
        <begin position="156"/>
        <end position="173"/>
    </location>
</feature>
<organism evidence="2 3">
    <name type="scientific">Arenibacter antarcticus</name>
    <dbReference type="NCBI Taxonomy" id="2040469"/>
    <lineage>
        <taxon>Bacteria</taxon>
        <taxon>Pseudomonadati</taxon>
        <taxon>Bacteroidota</taxon>
        <taxon>Flavobacteriia</taxon>
        <taxon>Flavobacteriales</taxon>
        <taxon>Flavobacteriaceae</taxon>
        <taxon>Arenibacter</taxon>
    </lineage>
</organism>
<keyword evidence="1" id="KW-0472">Membrane</keyword>
<dbReference type="Pfam" id="PF06197">
    <property type="entry name" value="DUF998"/>
    <property type="match status" value="1"/>
</dbReference>
<feature type="transmembrane region" description="Helical" evidence="1">
    <location>
        <begin position="60"/>
        <end position="81"/>
    </location>
</feature>
<keyword evidence="1" id="KW-0812">Transmembrane</keyword>
<protein>
    <submittedName>
        <fullName evidence="2">DUF998 domain-containing protein</fullName>
    </submittedName>
</protein>
<dbReference type="Proteomes" id="UP001597532">
    <property type="component" value="Unassembled WGS sequence"/>
</dbReference>
<comment type="caution">
    <text evidence="2">The sequence shown here is derived from an EMBL/GenBank/DDBJ whole genome shotgun (WGS) entry which is preliminary data.</text>
</comment>
<evidence type="ECO:0000313" key="2">
    <source>
        <dbReference type="EMBL" id="MFD2789234.1"/>
    </source>
</evidence>
<gene>
    <name evidence="2" type="ORF">ACFS1K_05630</name>
</gene>
<dbReference type="EMBL" id="JBHUOK010000014">
    <property type="protein sequence ID" value="MFD2789234.1"/>
    <property type="molecule type" value="Genomic_DNA"/>
</dbReference>
<feature type="transmembrane region" description="Helical" evidence="1">
    <location>
        <begin position="185"/>
        <end position="203"/>
    </location>
</feature>
<feature type="transmembrane region" description="Helical" evidence="1">
    <location>
        <begin position="12"/>
        <end position="33"/>
    </location>
</feature>
<evidence type="ECO:0000313" key="3">
    <source>
        <dbReference type="Proteomes" id="UP001597532"/>
    </source>
</evidence>